<accession>A0AAV4PTW0</accession>
<feature type="region of interest" description="Disordered" evidence="1">
    <location>
        <begin position="1"/>
        <end position="28"/>
    </location>
</feature>
<keyword evidence="3" id="KW-1185">Reference proteome</keyword>
<dbReference type="Proteomes" id="UP001054837">
    <property type="component" value="Unassembled WGS sequence"/>
</dbReference>
<protein>
    <submittedName>
        <fullName evidence="2">Uncharacterized protein</fullName>
    </submittedName>
</protein>
<evidence type="ECO:0000256" key="1">
    <source>
        <dbReference type="SAM" id="MobiDB-lite"/>
    </source>
</evidence>
<sequence length="129" mass="14214">MTREEAETGRTLLKEKKTKESKQSAGQGGKVFIHSSCHLLKSHPSSGKQWTDVNASTDQFTPEAWSEAAIFMSTISFLSRIPVGDSNSWGFLLRGSHLNGSVFDFLCHAGCQVPLKLKFSDGRKDLLLV</sequence>
<name>A0AAV4PTW0_9ARAC</name>
<organism evidence="2 3">
    <name type="scientific">Caerostris darwini</name>
    <dbReference type="NCBI Taxonomy" id="1538125"/>
    <lineage>
        <taxon>Eukaryota</taxon>
        <taxon>Metazoa</taxon>
        <taxon>Ecdysozoa</taxon>
        <taxon>Arthropoda</taxon>
        <taxon>Chelicerata</taxon>
        <taxon>Arachnida</taxon>
        <taxon>Araneae</taxon>
        <taxon>Araneomorphae</taxon>
        <taxon>Entelegynae</taxon>
        <taxon>Araneoidea</taxon>
        <taxon>Araneidae</taxon>
        <taxon>Caerostris</taxon>
    </lineage>
</organism>
<evidence type="ECO:0000313" key="2">
    <source>
        <dbReference type="EMBL" id="GIX99281.1"/>
    </source>
</evidence>
<evidence type="ECO:0000313" key="3">
    <source>
        <dbReference type="Proteomes" id="UP001054837"/>
    </source>
</evidence>
<comment type="caution">
    <text evidence="2">The sequence shown here is derived from an EMBL/GenBank/DDBJ whole genome shotgun (WGS) entry which is preliminary data.</text>
</comment>
<dbReference type="AlphaFoldDB" id="A0AAV4PTW0"/>
<proteinExistence type="predicted"/>
<dbReference type="EMBL" id="BPLQ01003280">
    <property type="protein sequence ID" value="GIX99281.1"/>
    <property type="molecule type" value="Genomic_DNA"/>
</dbReference>
<feature type="compositionally biased region" description="Basic and acidic residues" evidence="1">
    <location>
        <begin position="1"/>
        <end position="22"/>
    </location>
</feature>
<gene>
    <name evidence="2" type="ORF">CDAR_447641</name>
</gene>
<reference evidence="2 3" key="1">
    <citation type="submission" date="2021-06" db="EMBL/GenBank/DDBJ databases">
        <title>Caerostris darwini draft genome.</title>
        <authorList>
            <person name="Kono N."/>
            <person name="Arakawa K."/>
        </authorList>
    </citation>
    <scope>NUCLEOTIDE SEQUENCE [LARGE SCALE GENOMIC DNA]</scope>
</reference>